<evidence type="ECO:0000259" key="8">
    <source>
        <dbReference type="Pfam" id="PF01416"/>
    </source>
</evidence>
<keyword evidence="2 4" id="KW-0819">tRNA processing</keyword>
<dbReference type="AlphaFoldDB" id="A0A7X9FQM5"/>
<proteinExistence type="inferred from homology"/>
<evidence type="ECO:0000313" key="10">
    <source>
        <dbReference type="Proteomes" id="UP000524246"/>
    </source>
</evidence>
<comment type="function">
    <text evidence="4">Formation of pseudouridine at positions 38, 39 and 40 in the anticodon stem and loop of transfer RNAs.</text>
</comment>
<dbReference type="Pfam" id="PF01416">
    <property type="entry name" value="PseudoU_synth_1"/>
    <property type="match status" value="2"/>
</dbReference>
<dbReference type="InterPro" id="IPR020094">
    <property type="entry name" value="TruA/RsuA/RluB/E/F_N"/>
</dbReference>
<dbReference type="NCBIfam" id="TIGR00071">
    <property type="entry name" value="hisT_truA"/>
    <property type="match status" value="1"/>
</dbReference>
<comment type="similarity">
    <text evidence="1 4 7">Belongs to the tRNA pseudouridine synthase TruA family.</text>
</comment>
<dbReference type="GO" id="GO:0003723">
    <property type="term" value="F:RNA binding"/>
    <property type="evidence" value="ECO:0007669"/>
    <property type="project" value="InterPro"/>
</dbReference>
<evidence type="ECO:0000256" key="4">
    <source>
        <dbReference type="HAMAP-Rule" id="MF_00171"/>
    </source>
</evidence>
<dbReference type="Gene3D" id="3.30.70.660">
    <property type="entry name" value="Pseudouridine synthase I, catalytic domain, C-terminal subdomain"/>
    <property type="match status" value="1"/>
</dbReference>
<name>A0A7X9FQM5_9DELT</name>
<dbReference type="FunFam" id="3.30.70.580:FF:000001">
    <property type="entry name" value="tRNA pseudouridine synthase A"/>
    <property type="match status" value="1"/>
</dbReference>
<dbReference type="PANTHER" id="PTHR11142">
    <property type="entry name" value="PSEUDOURIDYLATE SYNTHASE"/>
    <property type="match status" value="1"/>
</dbReference>
<evidence type="ECO:0000256" key="1">
    <source>
        <dbReference type="ARBA" id="ARBA00009375"/>
    </source>
</evidence>
<comment type="caution">
    <text evidence="9">The sequence shown here is derived from an EMBL/GenBank/DDBJ whole genome shotgun (WGS) entry which is preliminary data.</text>
</comment>
<dbReference type="Proteomes" id="UP000524246">
    <property type="component" value="Unassembled WGS sequence"/>
</dbReference>
<dbReference type="InterPro" id="IPR020103">
    <property type="entry name" value="PsdUridine_synth_cat_dom_sf"/>
</dbReference>
<evidence type="ECO:0000256" key="7">
    <source>
        <dbReference type="RuleBase" id="RU003792"/>
    </source>
</evidence>
<accession>A0A7X9FQM5</accession>
<dbReference type="EMBL" id="JAAZON010000100">
    <property type="protein sequence ID" value="NMC62019.1"/>
    <property type="molecule type" value="Genomic_DNA"/>
</dbReference>
<evidence type="ECO:0000256" key="3">
    <source>
        <dbReference type="ARBA" id="ARBA00023235"/>
    </source>
</evidence>
<organism evidence="9 10">
    <name type="scientific">SAR324 cluster bacterium</name>
    <dbReference type="NCBI Taxonomy" id="2024889"/>
    <lineage>
        <taxon>Bacteria</taxon>
        <taxon>Deltaproteobacteria</taxon>
        <taxon>SAR324 cluster</taxon>
    </lineage>
</organism>
<dbReference type="PIRSF" id="PIRSF001430">
    <property type="entry name" value="tRNA_psdUrid_synth"/>
    <property type="match status" value="1"/>
</dbReference>
<feature type="binding site" evidence="4 6">
    <location>
        <position position="111"/>
    </location>
    <ligand>
        <name>substrate</name>
    </ligand>
</feature>
<dbReference type="InterPro" id="IPR001406">
    <property type="entry name" value="PsdUridine_synth_TruA"/>
</dbReference>
<evidence type="ECO:0000256" key="6">
    <source>
        <dbReference type="PIRSR" id="PIRSR001430-2"/>
    </source>
</evidence>
<dbReference type="Gene3D" id="3.30.70.580">
    <property type="entry name" value="Pseudouridine synthase I, catalytic domain, N-terminal subdomain"/>
    <property type="match status" value="1"/>
</dbReference>
<dbReference type="InterPro" id="IPR020095">
    <property type="entry name" value="PsdUridine_synth_TruA_C"/>
</dbReference>
<keyword evidence="3 4" id="KW-0413">Isomerase</keyword>
<sequence>MPNIRLVIEYDGRNFHGWQRQPNLRTIQGELERVVRMVLREDIPVIHSAGRTDAGVHARGQVVNFHVEKECDLKKLKLSISSLLRGEVSVLSADYVPEDFHSRRSAISKQYSYKILQRDSPPALDKGKAWHIPVALDLELMQEEAKLFIGCHDFTSFRSKDCIQPSPFKTIIESEVIVDSPYVIYRVVGQGFLKQMVRIMVGTLVGRAKHKPKIKSIAEIFEAKDRSAAAMSATAHGLYLDWVKYQLPIIE</sequence>
<dbReference type="HAMAP" id="MF_00171">
    <property type="entry name" value="TruA"/>
    <property type="match status" value="1"/>
</dbReference>
<evidence type="ECO:0000313" key="9">
    <source>
        <dbReference type="EMBL" id="NMC62019.1"/>
    </source>
</evidence>
<dbReference type="EC" id="5.4.99.12" evidence="4"/>
<comment type="catalytic activity">
    <reaction evidence="4 7">
        <text>uridine(38/39/40) in tRNA = pseudouridine(38/39/40) in tRNA</text>
        <dbReference type="Rhea" id="RHEA:22376"/>
        <dbReference type="Rhea" id="RHEA-COMP:10085"/>
        <dbReference type="Rhea" id="RHEA-COMP:10087"/>
        <dbReference type="ChEBI" id="CHEBI:65314"/>
        <dbReference type="ChEBI" id="CHEBI:65315"/>
        <dbReference type="EC" id="5.4.99.12"/>
    </reaction>
</comment>
<dbReference type="InterPro" id="IPR020097">
    <property type="entry name" value="PsdUridine_synth_TruA_a/b_dom"/>
</dbReference>
<dbReference type="GO" id="GO:0160147">
    <property type="term" value="F:tRNA pseudouridine(38-40) synthase activity"/>
    <property type="evidence" value="ECO:0007669"/>
    <property type="project" value="UniProtKB-EC"/>
</dbReference>
<dbReference type="SUPFAM" id="SSF55120">
    <property type="entry name" value="Pseudouridine synthase"/>
    <property type="match status" value="1"/>
</dbReference>
<feature type="domain" description="Pseudouridine synthase I TruA alpha/beta" evidence="8">
    <location>
        <begin position="145"/>
        <end position="245"/>
    </location>
</feature>
<dbReference type="GO" id="GO:0031119">
    <property type="term" value="P:tRNA pseudouridine synthesis"/>
    <property type="evidence" value="ECO:0007669"/>
    <property type="project" value="UniProtKB-UniRule"/>
</dbReference>
<evidence type="ECO:0000256" key="5">
    <source>
        <dbReference type="PIRSR" id="PIRSR001430-1"/>
    </source>
</evidence>
<feature type="domain" description="Pseudouridine synthase I TruA alpha/beta" evidence="8">
    <location>
        <begin position="8"/>
        <end position="102"/>
    </location>
</feature>
<gene>
    <name evidence="4 9" type="primary">truA</name>
    <name evidence="9" type="ORF">GYA55_02500</name>
</gene>
<dbReference type="CDD" id="cd02570">
    <property type="entry name" value="PseudoU_synth_EcTruA"/>
    <property type="match status" value="1"/>
</dbReference>
<evidence type="ECO:0000256" key="2">
    <source>
        <dbReference type="ARBA" id="ARBA00022694"/>
    </source>
</evidence>
<dbReference type="PANTHER" id="PTHR11142:SF0">
    <property type="entry name" value="TRNA PSEUDOURIDINE SYNTHASE-LIKE 1"/>
    <property type="match status" value="1"/>
</dbReference>
<protein>
    <recommendedName>
        <fullName evidence="4">tRNA pseudouridine synthase A</fullName>
        <ecNumber evidence="4">5.4.99.12</ecNumber>
    </recommendedName>
    <alternativeName>
        <fullName evidence="4">tRNA pseudouridine(38-40) synthase</fullName>
    </alternativeName>
    <alternativeName>
        <fullName evidence="4">tRNA pseudouridylate synthase I</fullName>
    </alternativeName>
    <alternativeName>
        <fullName evidence="4">tRNA-uridine isomerase I</fullName>
    </alternativeName>
</protein>
<comment type="subunit">
    <text evidence="4">Homodimer.</text>
</comment>
<comment type="caution">
    <text evidence="4">Lacks conserved residue(s) required for the propagation of feature annotation.</text>
</comment>
<reference evidence="9 10" key="1">
    <citation type="journal article" date="2020" name="Biotechnol. Biofuels">
        <title>New insights from the biogas microbiome by comprehensive genome-resolved metagenomics of nearly 1600 species originating from multiple anaerobic digesters.</title>
        <authorList>
            <person name="Campanaro S."/>
            <person name="Treu L."/>
            <person name="Rodriguez-R L.M."/>
            <person name="Kovalovszki A."/>
            <person name="Ziels R.M."/>
            <person name="Maus I."/>
            <person name="Zhu X."/>
            <person name="Kougias P.G."/>
            <person name="Basile A."/>
            <person name="Luo G."/>
            <person name="Schluter A."/>
            <person name="Konstantinidis K.T."/>
            <person name="Angelidaki I."/>
        </authorList>
    </citation>
    <scope>NUCLEOTIDE SEQUENCE [LARGE SCALE GENOMIC DNA]</scope>
    <source>
        <strain evidence="9">AS27yjCOA_65</strain>
    </source>
</reference>
<feature type="active site" description="Nucleophile" evidence="4 5">
    <location>
        <position position="53"/>
    </location>
</feature>